<sequence length="235" mass="26723">MSEAKLVEFPDLGTVRIAFRNNTSRISARWKDGIVSVSAPAGMDFNEILRTIERFTPRLMSLRKDVTYREGVMEFEGITFEIRRQSVCPGKVLGSIMMPRAFIEVGVSLDMDDIDVKRAISRIMCRIALKVADKVLLPGARKLAAELNRRPAEWGIMRGHSTLGRCSGSGVIHLSYVLVFMPQELRDYIVCHELAHLEEMSHSKRFHAICDKLCSGRAAELERKLKAYRWPIIKM</sequence>
<evidence type="ECO:0000313" key="2">
    <source>
        <dbReference type="EMBL" id="QCD36677.1"/>
    </source>
</evidence>
<gene>
    <name evidence="2" type="ORF">E7746_12700</name>
</gene>
<dbReference type="KEGG" id="mgod:E7746_12700"/>
<dbReference type="Proteomes" id="UP000297031">
    <property type="component" value="Chromosome"/>
</dbReference>
<dbReference type="OrthoDB" id="9811177at2"/>
<dbReference type="InterPro" id="IPR002725">
    <property type="entry name" value="YgjP-like_metallopeptidase"/>
</dbReference>
<dbReference type="Gene3D" id="3.30.2010.10">
    <property type="entry name" value="Metalloproteases ('zincins'), catalytic domain"/>
    <property type="match status" value="1"/>
</dbReference>
<accession>A0A4P7VQT9</accession>
<keyword evidence="3" id="KW-1185">Reference proteome</keyword>
<dbReference type="InterPro" id="IPR053136">
    <property type="entry name" value="UTP_pyrophosphatase-like"/>
</dbReference>
<dbReference type="PANTHER" id="PTHR30399">
    <property type="entry name" value="UNCHARACTERIZED PROTEIN YGJP"/>
    <property type="match status" value="1"/>
</dbReference>
<dbReference type="CDD" id="cd07344">
    <property type="entry name" value="M48_yhfN_like"/>
    <property type="match status" value="1"/>
</dbReference>
<dbReference type="EMBL" id="CP039393">
    <property type="protein sequence ID" value="QCD36677.1"/>
    <property type="molecule type" value="Genomic_DNA"/>
</dbReference>
<reference evidence="2 3" key="1">
    <citation type="submission" date="2019-02" db="EMBL/GenBank/DDBJ databases">
        <title>Isolation and identification of novel species under the genus Muribaculum.</title>
        <authorList>
            <person name="Miyake S."/>
            <person name="Ding Y."/>
            <person name="Low A."/>
            <person name="Soh M."/>
            <person name="Seedorf H."/>
        </authorList>
    </citation>
    <scope>NUCLEOTIDE SEQUENCE [LARGE SCALE GENOMIC DNA]</scope>
    <source>
        <strain evidence="2 3">TLL-A4</strain>
    </source>
</reference>
<proteinExistence type="predicted"/>
<name>A0A4P7VQT9_9BACT</name>
<protein>
    <submittedName>
        <fullName evidence="2">DUF45 domain-containing protein</fullName>
    </submittedName>
</protein>
<dbReference type="Pfam" id="PF01863">
    <property type="entry name" value="YgjP-like"/>
    <property type="match status" value="1"/>
</dbReference>
<dbReference type="AlphaFoldDB" id="A0A4P7VQT9"/>
<organism evidence="2 3">
    <name type="scientific">Muribaculum gordoncarteri</name>
    <dbReference type="NCBI Taxonomy" id="2530390"/>
    <lineage>
        <taxon>Bacteria</taxon>
        <taxon>Pseudomonadati</taxon>
        <taxon>Bacteroidota</taxon>
        <taxon>Bacteroidia</taxon>
        <taxon>Bacteroidales</taxon>
        <taxon>Muribaculaceae</taxon>
        <taxon>Muribaculum</taxon>
    </lineage>
</organism>
<feature type="domain" description="YgjP-like metallopeptidase" evidence="1">
    <location>
        <begin position="30"/>
        <end position="227"/>
    </location>
</feature>
<evidence type="ECO:0000313" key="3">
    <source>
        <dbReference type="Proteomes" id="UP000297031"/>
    </source>
</evidence>
<dbReference type="PANTHER" id="PTHR30399:SF1">
    <property type="entry name" value="UTP PYROPHOSPHATASE"/>
    <property type="match status" value="1"/>
</dbReference>
<dbReference type="RefSeq" id="WP_136411041.1">
    <property type="nucleotide sequence ID" value="NZ_CP039393.1"/>
</dbReference>
<evidence type="ECO:0000259" key="1">
    <source>
        <dbReference type="Pfam" id="PF01863"/>
    </source>
</evidence>